<dbReference type="SMART" id="SM00665">
    <property type="entry name" value="B561"/>
    <property type="match status" value="1"/>
</dbReference>
<dbReference type="GO" id="GO:0140571">
    <property type="term" value="F:transmembrane ascorbate ferrireductase activity"/>
    <property type="evidence" value="ECO:0007669"/>
    <property type="project" value="UniProtKB-EC"/>
</dbReference>
<evidence type="ECO:0000256" key="11">
    <source>
        <dbReference type="ARBA" id="ARBA00024225"/>
    </source>
</evidence>
<feature type="transmembrane region" description="Helical" evidence="12">
    <location>
        <begin position="90"/>
        <end position="109"/>
    </location>
</feature>
<evidence type="ECO:0000256" key="2">
    <source>
        <dbReference type="ARBA" id="ARBA00004141"/>
    </source>
</evidence>
<dbReference type="KEGG" id="dvi:6633943"/>
<keyword evidence="3" id="KW-0813">Transport</keyword>
<dbReference type="EC" id="7.2.1.3" evidence="11"/>
<dbReference type="STRING" id="7244.B4M910"/>
<keyword evidence="15" id="KW-1185">Reference proteome</keyword>
<keyword evidence="5 12" id="KW-0812">Transmembrane</keyword>
<reference evidence="14 15" key="1">
    <citation type="journal article" date="2007" name="Nature">
        <title>Evolution of genes and genomes on the Drosophila phylogeny.</title>
        <authorList>
            <consortium name="Drosophila 12 Genomes Consortium"/>
            <person name="Clark A.G."/>
            <person name="Eisen M.B."/>
            <person name="Smith D.R."/>
            <person name="Bergman C.M."/>
            <person name="Oliver B."/>
            <person name="Markow T.A."/>
            <person name="Kaufman T.C."/>
            <person name="Kellis M."/>
            <person name="Gelbart W."/>
            <person name="Iyer V.N."/>
            <person name="Pollard D.A."/>
            <person name="Sackton T.B."/>
            <person name="Larracuente A.M."/>
            <person name="Singh N.D."/>
            <person name="Abad J.P."/>
            <person name="Abt D.N."/>
            <person name="Adryan B."/>
            <person name="Aguade M."/>
            <person name="Akashi H."/>
            <person name="Anderson W.W."/>
            <person name="Aquadro C.F."/>
            <person name="Ardell D.H."/>
            <person name="Arguello R."/>
            <person name="Artieri C.G."/>
            <person name="Barbash D.A."/>
            <person name="Barker D."/>
            <person name="Barsanti P."/>
            <person name="Batterham P."/>
            <person name="Batzoglou S."/>
            <person name="Begun D."/>
            <person name="Bhutkar A."/>
            <person name="Blanco E."/>
            <person name="Bosak S.A."/>
            <person name="Bradley R.K."/>
            <person name="Brand A.D."/>
            <person name="Brent M.R."/>
            <person name="Brooks A.N."/>
            <person name="Brown R.H."/>
            <person name="Butlin R.K."/>
            <person name="Caggese C."/>
            <person name="Calvi B.R."/>
            <person name="Bernardo de Carvalho A."/>
            <person name="Caspi A."/>
            <person name="Castrezana S."/>
            <person name="Celniker S.E."/>
            <person name="Chang J.L."/>
            <person name="Chapple C."/>
            <person name="Chatterji S."/>
            <person name="Chinwalla A."/>
            <person name="Civetta A."/>
            <person name="Clifton S.W."/>
            <person name="Comeron J.M."/>
            <person name="Costello J.C."/>
            <person name="Coyne J.A."/>
            <person name="Daub J."/>
            <person name="David R.G."/>
            <person name="Delcher A.L."/>
            <person name="Delehaunty K."/>
            <person name="Do C.B."/>
            <person name="Ebling H."/>
            <person name="Edwards K."/>
            <person name="Eickbush T."/>
            <person name="Evans J.D."/>
            <person name="Filipski A."/>
            <person name="Findeiss S."/>
            <person name="Freyhult E."/>
            <person name="Fulton L."/>
            <person name="Fulton R."/>
            <person name="Garcia A.C."/>
            <person name="Gardiner A."/>
            <person name="Garfield D.A."/>
            <person name="Garvin B.E."/>
            <person name="Gibson G."/>
            <person name="Gilbert D."/>
            <person name="Gnerre S."/>
            <person name="Godfrey J."/>
            <person name="Good R."/>
            <person name="Gotea V."/>
            <person name="Gravely B."/>
            <person name="Greenberg A.J."/>
            <person name="Griffiths-Jones S."/>
            <person name="Gross S."/>
            <person name="Guigo R."/>
            <person name="Gustafson E.A."/>
            <person name="Haerty W."/>
            <person name="Hahn M.W."/>
            <person name="Halligan D.L."/>
            <person name="Halpern A.L."/>
            <person name="Halter G.M."/>
            <person name="Han M.V."/>
            <person name="Heger A."/>
            <person name="Hillier L."/>
            <person name="Hinrichs A.S."/>
            <person name="Holmes I."/>
            <person name="Hoskins R.A."/>
            <person name="Hubisz M.J."/>
            <person name="Hultmark D."/>
            <person name="Huntley M.A."/>
            <person name="Jaffe D.B."/>
            <person name="Jagadeeshan S."/>
            <person name="Jeck W.R."/>
            <person name="Johnson J."/>
            <person name="Jones C.D."/>
            <person name="Jordan W.C."/>
            <person name="Karpen G.H."/>
            <person name="Kataoka E."/>
            <person name="Keightley P.D."/>
            <person name="Kheradpour P."/>
            <person name="Kirkness E.F."/>
            <person name="Koerich L.B."/>
            <person name="Kristiansen K."/>
            <person name="Kudrna D."/>
            <person name="Kulathinal R.J."/>
            <person name="Kumar S."/>
            <person name="Kwok R."/>
            <person name="Lander E."/>
            <person name="Langley C.H."/>
            <person name="Lapoint R."/>
            <person name="Lazzaro B.P."/>
            <person name="Lee S.J."/>
            <person name="Levesque L."/>
            <person name="Li R."/>
            <person name="Lin C.F."/>
            <person name="Lin M.F."/>
            <person name="Lindblad-Toh K."/>
            <person name="Llopart A."/>
            <person name="Long M."/>
            <person name="Low L."/>
            <person name="Lozovsky E."/>
            <person name="Lu J."/>
            <person name="Luo M."/>
            <person name="Machado C.A."/>
            <person name="Makalowski W."/>
            <person name="Marzo M."/>
            <person name="Matsuda M."/>
            <person name="Matzkin L."/>
            <person name="McAllister B."/>
            <person name="McBride C.S."/>
            <person name="McKernan B."/>
            <person name="McKernan K."/>
            <person name="Mendez-Lago M."/>
            <person name="Minx P."/>
            <person name="Mollenhauer M.U."/>
            <person name="Montooth K."/>
            <person name="Mount S.M."/>
            <person name="Mu X."/>
            <person name="Myers E."/>
            <person name="Negre B."/>
            <person name="Newfeld S."/>
            <person name="Nielsen R."/>
            <person name="Noor M.A."/>
            <person name="O'Grady P."/>
            <person name="Pachter L."/>
            <person name="Papaceit M."/>
            <person name="Parisi M.J."/>
            <person name="Parisi M."/>
            <person name="Parts L."/>
            <person name="Pedersen J.S."/>
            <person name="Pesole G."/>
            <person name="Phillippy A.M."/>
            <person name="Ponting C.P."/>
            <person name="Pop M."/>
            <person name="Porcelli D."/>
            <person name="Powell J.R."/>
            <person name="Prohaska S."/>
            <person name="Pruitt K."/>
            <person name="Puig M."/>
            <person name="Quesneville H."/>
            <person name="Ram K.R."/>
            <person name="Rand D."/>
            <person name="Rasmussen M.D."/>
            <person name="Reed L.K."/>
            <person name="Reenan R."/>
            <person name="Reily A."/>
            <person name="Remington K.A."/>
            <person name="Rieger T.T."/>
            <person name="Ritchie M.G."/>
            <person name="Robin C."/>
            <person name="Rogers Y.H."/>
            <person name="Rohde C."/>
            <person name="Rozas J."/>
            <person name="Rubenfield M.J."/>
            <person name="Ruiz A."/>
            <person name="Russo S."/>
            <person name="Salzberg S.L."/>
            <person name="Sanchez-Gracia A."/>
            <person name="Saranga D.J."/>
            <person name="Sato H."/>
            <person name="Schaeffer S.W."/>
            <person name="Schatz M.C."/>
            <person name="Schlenke T."/>
            <person name="Schwartz R."/>
            <person name="Segarra C."/>
            <person name="Singh R.S."/>
            <person name="Sirot L."/>
            <person name="Sirota M."/>
            <person name="Sisneros N.B."/>
            <person name="Smith C.D."/>
            <person name="Smith T.F."/>
            <person name="Spieth J."/>
            <person name="Stage D.E."/>
            <person name="Stark A."/>
            <person name="Stephan W."/>
            <person name="Strausberg R.L."/>
            <person name="Strempel S."/>
            <person name="Sturgill D."/>
            <person name="Sutton G."/>
            <person name="Sutton G.G."/>
            <person name="Tao W."/>
            <person name="Teichmann S."/>
            <person name="Tobari Y.N."/>
            <person name="Tomimura Y."/>
            <person name="Tsolas J.M."/>
            <person name="Valente V.L."/>
            <person name="Venter E."/>
            <person name="Venter J.C."/>
            <person name="Vicario S."/>
            <person name="Vieira F.G."/>
            <person name="Vilella A.J."/>
            <person name="Villasante A."/>
            <person name="Walenz B."/>
            <person name="Wang J."/>
            <person name="Wasserman M."/>
            <person name="Watts T."/>
            <person name="Wilson D."/>
            <person name="Wilson R.K."/>
            <person name="Wing R.A."/>
            <person name="Wolfner M.F."/>
            <person name="Wong A."/>
            <person name="Wong G.K."/>
            <person name="Wu C.I."/>
            <person name="Wu G."/>
            <person name="Yamamoto D."/>
            <person name="Yang H.P."/>
            <person name="Yang S.P."/>
            <person name="Yorke J.A."/>
            <person name="Yoshida K."/>
            <person name="Zdobnov E."/>
            <person name="Zhang P."/>
            <person name="Zhang Y."/>
            <person name="Zimin A.V."/>
            <person name="Baldwin J."/>
            <person name="Abdouelleil A."/>
            <person name="Abdulkadir J."/>
            <person name="Abebe A."/>
            <person name="Abera B."/>
            <person name="Abreu J."/>
            <person name="Acer S.C."/>
            <person name="Aftuck L."/>
            <person name="Alexander A."/>
            <person name="An P."/>
            <person name="Anderson E."/>
            <person name="Anderson S."/>
            <person name="Arachi H."/>
            <person name="Azer M."/>
            <person name="Bachantsang P."/>
            <person name="Barry A."/>
            <person name="Bayul T."/>
            <person name="Berlin A."/>
            <person name="Bessette D."/>
            <person name="Bloom T."/>
            <person name="Blye J."/>
            <person name="Boguslavskiy L."/>
            <person name="Bonnet C."/>
            <person name="Boukhgalter B."/>
            <person name="Bourzgui I."/>
            <person name="Brown A."/>
            <person name="Cahill P."/>
            <person name="Channer S."/>
            <person name="Cheshatsang Y."/>
            <person name="Chuda L."/>
            <person name="Citroen M."/>
            <person name="Collymore A."/>
            <person name="Cooke P."/>
            <person name="Costello M."/>
            <person name="D'Aco K."/>
            <person name="Daza R."/>
            <person name="De Haan G."/>
            <person name="DeGray S."/>
            <person name="DeMaso C."/>
            <person name="Dhargay N."/>
            <person name="Dooley K."/>
            <person name="Dooley E."/>
            <person name="Doricent M."/>
            <person name="Dorje P."/>
            <person name="Dorjee K."/>
            <person name="Dupes A."/>
            <person name="Elong R."/>
            <person name="Falk J."/>
            <person name="Farina A."/>
            <person name="Faro S."/>
            <person name="Ferguson D."/>
            <person name="Fisher S."/>
            <person name="Foley C.D."/>
            <person name="Franke A."/>
            <person name="Friedrich D."/>
            <person name="Gadbois L."/>
            <person name="Gearin G."/>
            <person name="Gearin C.R."/>
            <person name="Giannoukos G."/>
            <person name="Goode T."/>
            <person name="Graham J."/>
            <person name="Grandbois E."/>
            <person name="Grewal S."/>
            <person name="Gyaltsen K."/>
            <person name="Hafez N."/>
            <person name="Hagos B."/>
            <person name="Hall J."/>
            <person name="Henson C."/>
            <person name="Hollinger A."/>
            <person name="Honan T."/>
            <person name="Huard M.D."/>
            <person name="Hughes L."/>
            <person name="Hurhula B."/>
            <person name="Husby M.E."/>
            <person name="Kamat A."/>
            <person name="Kanga B."/>
            <person name="Kashin S."/>
            <person name="Khazanovich D."/>
            <person name="Kisner P."/>
            <person name="Lance K."/>
            <person name="Lara M."/>
            <person name="Lee W."/>
            <person name="Lennon N."/>
            <person name="Letendre F."/>
            <person name="LeVine R."/>
            <person name="Lipovsky A."/>
            <person name="Liu X."/>
            <person name="Liu J."/>
            <person name="Liu S."/>
            <person name="Lokyitsang T."/>
            <person name="Lokyitsang Y."/>
            <person name="Lubonja R."/>
            <person name="Lui A."/>
            <person name="MacDonald P."/>
            <person name="Magnisalis V."/>
            <person name="Maru K."/>
            <person name="Matthews C."/>
            <person name="McCusker W."/>
            <person name="McDonough S."/>
            <person name="Mehta T."/>
            <person name="Meldrim J."/>
            <person name="Meneus L."/>
            <person name="Mihai O."/>
            <person name="Mihalev A."/>
            <person name="Mihova T."/>
            <person name="Mittelman R."/>
            <person name="Mlenga V."/>
            <person name="Montmayeur A."/>
            <person name="Mulrain L."/>
            <person name="Navidi A."/>
            <person name="Naylor J."/>
            <person name="Negash T."/>
            <person name="Nguyen T."/>
            <person name="Nguyen N."/>
            <person name="Nicol R."/>
            <person name="Norbu C."/>
            <person name="Norbu N."/>
            <person name="Novod N."/>
            <person name="O'Neill B."/>
            <person name="Osman S."/>
            <person name="Markiewicz E."/>
            <person name="Oyono O.L."/>
            <person name="Patti C."/>
            <person name="Phunkhang P."/>
            <person name="Pierre F."/>
            <person name="Priest M."/>
            <person name="Raghuraman S."/>
            <person name="Rege F."/>
            <person name="Reyes R."/>
            <person name="Rise C."/>
            <person name="Rogov P."/>
            <person name="Ross K."/>
            <person name="Ryan E."/>
            <person name="Settipalli S."/>
            <person name="Shea T."/>
            <person name="Sherpa N."/>
            <person name="Shi L."/>
            <person name="Shih D."/>
            <person name="Sparrow T."/>
            <person name="Spaulding J."/>
            <person name="Stalker J."/>
            <person name="Stange-Thomann N."/>
            <person name="Stavropoulos S."/>
            <person name="Stone C."/>
            <person name="Strader C."/>
            <person name="Tesfaye S."/>
            <person name="Thomson T."/>
            <person name="Thoulutsang Y."/>
            <person name="Thoulutsang D."/>
            <person name="Topham K."/>
            <person name="Topping I."/>
            <person name="Tsamla T."/>
            <person name="Vassiliev H."/>
            <person name="Vo A."/>
            <person name="Wangchuk T."/>
            <person name="Wangdi T."/>
            <person name="Weiand M."/>
            <person name="Wilkinson J."/>
            <person name="Wilson A."/>
            <person name="Yadav S."/>
            <person name="Young G."/>
            <person name="Yu Q."/>
            <person name="Zembek L."/>
            <person name="Zhong D."/>
            <person name="Zimmer A."/>
            <person name="Zwirko Z."/>
            <person name="Jaffe D.B."/>
            <person name="Alvarez P."/>
            <person name="Brockman W."/>
            <person name="Butler J."/>
            <person name="Chin C."/>
            <person name="Gnerre S."/>
            <person name="Grabherr M."/>
            <person name="Kleber M."/>
            <person name="Mauceli E."/>
            <person name="MacCallum I."/>
        </authorList>
    </citation>
    <scope>NUCLEOTIDE SEQUENCE [LARGE SCALE GENOMIC DNA]</scope>
    <source>
        <strain evidence="15">Tucson 15010-1051.87</strain>
    </source>
</reference>
<keyword evidence="9" id="KW-0408">Iron</keyword>
<feature type="transmembrane region" description="Helical" evidence="12">
    <location>
        <begin position="192"/>
        <end position="212"/>
    </location>
</feature>
<evidence type="ECO:0000256" key="1">
    <source>
        <dbReference type="ARBA" id="ARBA00001970"/>
    </source>
</evidence>
<dbReference type="OMA" id="FYDGNWL"/>
<evidence type="ECO:0000313" key="14">
    <source>
        <dbReference type="EMBL" id="EDW57686.1"/>
    </source>
</evidence>
<dbReference type="eggNOG" id="ENOG502S9SJ">
    <property type="taxonomic scope" value="Eukaryota"/>
</dbReference>
<dbReference type="InParanoid" id="B4M910"/>
<evidence type="ECO:0000256" key="3">
    <source>
        <dbReference type="ARBA" id="ARBA00022448"/>
    </source>
</evidence>
<dbReference type="PANTHER" id="PTHR15422">
    <property type="entry name" value="OS05G0565100 PROTEIN"/>
    <property type="match status" value="1"/>
</dbReference>
<dbReference type="Pfam" id="PF03188">
    <property type="entry name" value="Cytochrom_B561"/>
    <property type="match status" value="1"/>
</dbReference>
<comment type="cofactor">
    <cofactor evidence="1">
        <name>heme b</name>
        <dbReference type="ChEBI" id="CHEBI:60344"/>
    </cofactor>
</comment>
<dbReference type="PROSITE" id="PS50939">
    <property type="entry name" value="CYTOCHROME_B561"/>
    <property type="match status" value="1"/>
</dbReference>
<dbReference type="GO" id="GO:0046872">
    <property type="term" value="F:metal ion binding"/>
    <property type="evidence" value="ECO:0007669"/>
    <property type="project" value="UniProtKB-KW"/>
</dbReference>
<feature type="transmembrane region" description="Helical" evidence="12">
    <location>
        <begin position="21"/>
        <end position="38"/>
    </location>
</feature>
<evidence type="ECO:0000256" key="12">
    <source>
        <dbReference type="SAM" id="Phobius"/>
    </source>
</evidence>
<dbReference type="HOGENOM" id="CLU_072399_1_0_1"/>
<accession>B4M910</accession>
<evidence type="ECO:0000256" key="5">
    <source>
        <dbReference type="ARBA" id="ARBA00022692"/>
    </source>
</evidence>
<organism evidence="14 15">
    <name type="scientific">Drosophila virilis</name>
    <name type="common">Fruit fly</name>
    <dbReference type="NCBI Taxonomy" id="7244"/>
    <lineage>
        <taxon>Eukaryota</taxon>
        <taxon>Metazoa</taxon>
        <taxon>Ecdysozoa</taxon>
        <taxon>Arthropoda</taxon>
        <taxon>Hexapoda</taxon>
        <taxon>Insecta</taxon>
        <taxon>Pterygota</taxon>
        <taxon>Neoptera</taxon>
        <taxon>Endopterygota</taxon>
        <taxon>Diptera</taxon>
        <taxon>Brachycera</taxon>
        <taxon>Muscomorpha</taxon>
        <taxon>Ephydroidea</taxon>
        <taxon>Drosophilidae</taxon>
        <taxon>Drosophila</taxon>
    </lineage>
</organism>
<protein>
    <recommendedName>
        <fullName evidence="11">ascorbate ferrireductase (transmembrane)</fullName>
        <ecNumber evidence="11">7.2.1.3</ecNumber>
    </recommendedName>
</protein>
<dbReference type="PhylomeDB" id="B4M910"/>
<dbReference type="InterPro" id="IPR045150">
    <property type="entry name" value="CYB561D1/2"/>
</dbReference>
<evidence type="ECO:0000256" key="6">
    <source>
        <dbReference type="ARBA" id="ARBA00022723"/>
    </source>
</evidence>
<dbReference type="InterPro" id="IPR006593">
    <property type="entry name" value="Cyt_b561/ferric_Rdtase_TM"/>
</dbReference>
<dbReference type="GO" id="GO:0016020">
    <property type="term" value="C:membrane"/>
    <property type="evidence" value="ECO:0007669"/>
    <property type="project" value="UniProtKB-SubCell"/>
</dbReference>
<proteinExistence type="predicted"/>
<evidence type="ECO:0000256" key="8">
    <source>
        <dbReference type="ARBA" id="ARBA00022989"/>
    </source>
</evidence>
<feature type="transmembrane region" description="Helical" evidence="12">
    <location>
        <begin position="159"/>
        <end position="180"/>
    </location>
</feature>
<feature type="domain" description="Cytochrome b561" evidence="13">
    <location>
        <begin position="20"/>
        <end position="215"/>
    </location>
</feature>
<evidence type="ECO:0000313" key="15">
    <source>
        <dbReference type="Proteomes" id="UP000008792"/>
    </source>
</evidence>
<dbReference type="Proteomes" id="UP000008792">
    <property type="component" value="Unassembled WGS sequence"/>
</dbReference>
<dbReference type="PANTHER" id="PTHR15422:SF43">
    <property type="entry name" value="ASCORBATE FERRIREDUCTASE (TRANSMEMBRANE)"/>
    <property type="match status" value="1"/>
</dbReference>
<dbReference type="SMR" id="B4M910"/>
<feature type="transmembrane region" description="Helical" evidence="12">
    <location>
        <begin position="50"/>
        <end position="70"/>
    </location>
</feature>
<keyword evidence="8 12" id="KW-1133">Transmembrane helix</keyword>
<keyword evidence="10 12" id="KW-0472">Membrane</keyword>
<comment type="subcellular location">
    <subcellularLocation>
        <location evidence="2">Membrane</location>
        <topology evidence="2">Multi-pass membrane protein</topology>
    </subcellularLocation>
</comment>
<dbReference type="CDD" id="cd08554">
    <property type="entry name" value="Cyt_b561"/>
    <property type="match status" value="1"/>
</dbReference>
<dbReference type="EMBL" id="CH940654">
    <property type="protein sequence ID" value="EDW57686.1"/>
    <property type="molecule type" value="Genomic_DNA"/>
</dbReference>
<evidence type="ECO:0000259" key="13">
    <source>
        <dbReference type="PROSITE" id="PS50939"/>
    </source>
</evidence>
<sequence length="224" mass="24592">MSAEVRRANSATALQHFEAGLNVLNQLCIGFVTIWICWNCLRTGLVGIRLHVWLASFGFVFLMAEGMMCFYDGNWLTLRYTRKTKTAIHVVLQILGGGMGVAGCLVQLIRDDWNFGPTIHSRLGFAAFLLSLISLLSGIVAVLARSLSRIVSPLANKTFHVLLSLATFVIAMLAQFYGYTQTGIFKGQGSDFVILMQVVTLVAMVLTCIAPLKSLYQKCVSFAS</sequence>
<dbReference type="AlphaFoldDB" id="B4M910"/>
<evidence type="ECO:0000256" key="9">
    <source>
        <dbReference type="ARBA" id="ARBA00023004"/>
    </source>
</evidence>
<evidence type="ECO:0000256" key="4">
    <source>
        <dbReference type="ARBA" id="ARBA00022617"/>
    </source>
</evidence>
<evidence type="ECO:0000256" key="10">
    <source>
        <dbReference type="ARBA" id="ARBA00023136"/>
    </source>
</evidence>
<evidence type="ECO:0000256" key="7">
    <source>
        <dbReference type="ARBA" id="ARBA00022982"/>
    </source>
</evidence>
<dbReference type="GO" id="GO:0140575">
    <property type="term" value="F:transmembrane monodehydroascorbate reductase activity"/>
    <property type="evidence" value="ECO:0007669"/>
    <property type="project" value="InterPro"/>
</dbReference>
<keyword evidence="7" id="KW-0249">Electron transport</keyword>
<dbReference type="Gene3D" id="1.20.120.1770">
    <property type="match status" value="1"/>
</dbReference>
<dbReference type="FunCoup" id="B4M910">
    <property type="interactions" value="1"/>
</dbReference>
<feature type="transmembrane region" description="Helical" evidence="12">
    <location>
        <begin position="124"/>
        <end position="147"/>
    </location>
</feature>
<name>B4M910_DROVI</name>
<keyword evidence="4" id="KW-0349">Heme</keyword>
<keyword evidence="6" id="KW-0479">Metal-binding</keyword>
<dbReference type="OrthoDB" id="432881at2759"/>
<gene>
    <name evidence="14" type="primary">Dvir\GJ18230</name>
    <name evidence="14" type="ORF">Dvir_GJ18230</name>
</gene>